<organism evidence="1">
    <name type="scientific">Brugia timori</name>
    <dbReference type="NCBI Taxonomy" id="42155"/>
    <lineage>
        <taxon>Eukaryota</taxon>
        <taxon>Metazoa</taxon>
        <taxon>Ecdysozoa</taxon>
        <taxon>Nematoda</taxon>
        <taxon>Chromadorea</taxon>
        <taxon>Rhabditida</taxon>
        <taxon>Spirurina</taxon>
        <taxon>Spiruromorpha</taxon>
        <taxon>Filarioidea</taxon>
        <taxon>Onchocercidae</taxon>
        <taxon>Brugia</taxon>
    </lineage>
</organism>
<sequence>MIRKSWWVIPAERMHSDQSKCRENPVKSLSPFAVVLDVTQEFSSCVFSHIFQVIQLNSKVFDPLDPDSNIRIKPYFL</sequence>
<reference evidence="1" key="1">
    <citation type="submission" date="2017-02" db="UniProtKB">
        <authorList>
            <consortium name="WormBaseParasite"/>
        </authorList>
    </citation>
    <scope>IDENTIFICATION</scope>
</reference>
<dbReference type="WBParaSite" id="BTMF_0001278001-mRNA-1">
    <property type="protein sequence ID" value="BTMF_0001278001-mRNA-1"/>
    <property type="gene ID" value="BTMF_0001278001"/>
</dbReference>
<protein>
    <submittedName>
        <fullName evidence="1">Transposase</fullName>
    </submittedName>
</protein>
<name>A0A0R3QYF6_9BILA</name>
<accession>A0A0R3QYF6</accession>
<proteinExistence type="predicted"/>
<dbReference type="AlphaFoldDB" id="A0A0R3QYF6"/>
<evidence type="ECO:0000313" key="1">
    <source>
        <dbReference type="WBParaSite" id="BTMF_0001278001-mRNA-1"/>
    </source>
</evidence>